<dbReference type="EMBL" id="HG992983">
    <property type="protein sequence ID" value="CAE7195674.1"/>
    <property type="molecule type" value="Genomic_DNA"/>
</dbReference>
<accession>A0A6S6W952</accession>
<organism evidence="1 2">
    <name type="scientific">Pyrenophora teres f. teres</name>
    <dbReference type="NCBI Taxonomy" id="97479"/>
    <lineage>
        <taxon>Eukaryota</taxon>
        <taxon>Fungi</taxon>
        <taxon>Dikarya</taxon>
        <taxon>Ascomycota</taxon>
        <taxon>Pezizomycotina</taxon>
        <taxon>Dothideomycetes</taxon>
        <taxon>Pleosporomycetidae</taxon>
        <taxon>Pleosporales</taxon>
        <taxon>Pleosporineae</taxon>
        <taxon>Pleosporaceae</taxon>
        <taxon>Pyrenophora</taxon>
    </lineage>
</organism>
<gene>
    <name evidence="1" type="ORF">PTTW11_08189</name>
</gene>
<protein>
    <submittedName>
        <fullName evidence="1">Hydrophobin 1</fullName>
    </submittedName>
</protein>
<name>A0A6S6W952_9PLEO</name>
<sequence length="212" mass="24120">MHFVDFVVVLTAVVSVTPNTRSVSSRAITVGQAADACGNNLELNCCNKEIEYTVGRGDVLEGLSLFDQCTMFSYAALIRTQDLETYCQGQPKLRVVFLHMLLYGPILDMVETIEPKIDKDFLSSCDVGEERVAENRHRWREIVARLVKEHELPTWLLFGFSLQRENMLLASRIRRVIWVMISKHTEDNAEFSQMFSKKLDQTDVLGVANVSE</sequence>
<evidence type="ECO:0000313" key="1">
    <source>
        <dbReference type="EMBL" id="CAE7195674.1"/>
    </source>
</evidence>
<reference evidence="1" key="1">
    <citation type="submission" date="2021-02" db="EMBL/GenBank/DDBJ databases">
        <authorList>
            <person name="Syme A R."/>
            <person name="Syme A R."/>
            <person name="Moolhuijzen P."/>
        </authorList>
    </citation>
    <scope>NUCLEOTIDE SEQUENCE</scope>
    <source>
        <strain evidence="1">W1-1</strain>
    </source>
</reference>
<proteinExistence type="predicted"/>
<dbReference type="Proteomes" id="UP000472372">
    <property type="component" value="Chromosome 7"/>
</dbReference>
<dbReference type="AlphaFoldDB" id="A0A6S6W952"/>
<evidence type="ECO:0000313" key="2">
    <source>
        <dbReference type="Proteomes" id="UP000472372"/>
    </source>
</evidence>